<feature type="domain" description="Outer membrane protein beta-barrel" evidence="3">
    <location>
        <begin position="6"/>
        <end position="182"/>
    </location>
</feature>
<accession>A0AAP6HHF0</accession>
<dbReference type="InterPro" id="IPR027385">
    <property type="entry name" value="Beta-barrel_OMP"/>
</dbReference>
<organism evidence="4 5">
    <name type="scientific">Riemerella anatipestifer</name>
    <name type="common">Moraxella anatipestifer</name>
    <dbReference type="NCBI Taxonomy" id="34085"/>
    <lineage>
        <taxon>Bacteria</taxon>
        <taxon>Pseudomonadati</taxon>
        <taxon>Bacteroidota</taxon>
        <taxon>Flavobacteriia</taxon>
        <taxon>Flavobacteriales</taxon>
        <taxon>Weeksellaceae</taxon>
        <taxon>Riemerella</taxon>
    </lineage>
</organism>
<proteinExistence type="predicted"/>
<keyword evidence="1 2" id="KW-0732">Signal</keyword>
<evidence type="ECO:0000313" key="5">
    <source>
        <dbReference type="Proteomes" id="UP001284033"/>
    </source>
</evidence>
<name>A0AAP6HHF0_RIEAN</name>
<feature type="signal peptide" evidence="2">
    <location>
        <begin position="1"/>
        <end position="18"/>
    </location>
</feature>
<dbReference type="InterPro" id="IPR011250">
    <property type="entry name" value="OMP/PagP_B-barrel"/>
</dbReference>
<sequence>MKKLFLVGALALFGAMNAQTEKGSWVVEGKTNLGFNSVSTKVKYDGKSYDDGKVSTFNISPSVGYFVMDNLALGLELNFLSAKSGDETNSTFSLLPNATYYFSTGSQFRPYLGAGVGYASTTSKYNNLSATVDGLAWGVKGGGVYMLNKTAGINIGLGYNQFSTTNNNATTTVGTFGVNAGFSLFFK</sequence>
<gene>
    <name evidence="4" type="ORF">PG303_06860</name>
</gene>
<evidence type="ECO:0000256" key="2">
    <source>
        <dbReference type="SAM" id="SignalP"/>
    </source>
</evidence>
<dbReference type="Gene3D" id="2.40.160.20">
    <property type="match status" value="1"/>
</dbReference>
<dbReference type="RefSeq" id="WP_004919088.1">
    <property type="nucleotide sequence ID" value="NZ_CP031845.1"/>
</dbReference>
<dbReference type="SUPFAM" id="SSF56925">
    <property type="entry name" value="OMPA-like"/>
    <property type="match status" value="1"/>
</dbReference>
<protein>
    <submittedName>
        <fullName evidence="4">Outer membrane beta-barrel protein</fullName>
    </submittedName>
</protein>
<evidence type="ECO:0000313" key="4">
    <source>
        <dbReference type="EMBL" id="MDY3512930.1"/>
    </source>
</evidence>
<evidence type="ECO:0000256" key="1">
    <source>
        <dbReference type="ARBA" id="ARBA00022729"/>
    </source>
</evidence>
<dbReference type="Proteomes" id="UP001284033">
    <property type="component" value="Unassembled WGS sequence"/>
</dbReference>
<dbReference type="AlphaFoldDB" id="A0AAP6HHF0"/>
<feature type="chain" id="PRO_5042816585" evidence="2">
    <location>
        <begin position="19"/>
        <end position="187"/>
    </location>
</feature>
<dbReference type="Pfam" id="PF13505">
    <property type="entry name" value="OMP_b-brl"/>
    <property type="match status" value="1"/>
</dbReference>
<dbReference type="GeneID" id="93717230"/>
<comment type="caution">
    <text evidence="4">The sequence shown here is derived from an EMBL/GenBank/DDBJ whole genome shotgun (WGS) entry which is preliminary data.</text>
</comment>
<evidence type="ECO:0000259" key="3">
    <source>
        <dbReference type="Pfam" id="PF13505"/>
    </source>
</evidence>
<dbReference type="EMBL" id="JAQZHK010000004">
    <property type="protein sequence ID" value="MDY3512930.1"/>
    <property type="molecule type" value="Genomic_DNA"/>
</dbReference>
<reference evidence="4" key="1">
    <citation type="submission" date="2023-01" db="EMBL/GenBank/DDBJ databases">
        <title>Genome-based studies on antimicrobial resistance profiles of Riemerella anatipestifer in China, 1994 to 2021.</title>
        <authorList>
            <person name="Yang Z."/>
            <person name="Zhu D."/>
        </authorList>
    </citation>
    <scope>NUCLEOTIDE SEQUENCE</scope>
    <source>
        <strain evidence="4">RCAD1218</strain>
    </source>
</reference>